<dbReference type="SUPFAM" id="SSF56235">
    <property type="entry name" value="N-terminal nucleophile aminohydrolases (Ntn hydrolases)"/>
    <property type="match status" value="1"/>
</dbReference>
<dbReference type="Proteomes" id="UP001620295">
    <property type="component" value="Unassembled WGS sequence"/>
</dbReference>
<dbReference type="CDD" id="cd00712">
    <property type="entry name" value="AsnB"/>
    <property type="match status" value="1"/>
</dbReference>
<dbReference type="InterPro" id="IPR017932">
    <property type="entry name" value="GATase_2_dom"/>
</dbReference>
<comment type="similarity">
    <text evidence="2">Belongs to the asparagine synthetase family.</text>
</comment>
<feature type="non-terminal residue" evidence="7">
    <location>
        <position position="242"/>
    </location>
</feature>
<comment type="caution">
    <text evidence="7">The sequence shown here is derived from an EMBL/GenBank/DDBJ whole genome shotgun (WGS) entry which is preliminary data.</text>
</comment>
<protein>
    <recommendedName>
        <fullName evidence="3">asparagine synthase (glutamine-hydrolyzing)</fullName>
        <ecNumber evidence="3">6.3.5.4</ecNumber>
    </recommendedName>
</protein>
<name>A0ABW8M8E3_9ACTN</name>
<dbReference type="Gene3D" id="3.60.20.10">
    <property type="entry name" value="Glutamine Phosphoribosylpyrophosphate, subunit 1, domain 1"/>
    <property type="match status" value="1"/>
</dbReference>
<accession>A0ABW8M8E3</accession>
<evidence type="ECO:0000313" key="8">
    <source>
        <dbReference type="Proteomes" id="UP001620295"/>
    </source>
</evidence>
<comment type="catalytic activity">
    <reaction evidence="5">
        <text>L-aspartate + L-glutamine + ATP + H2O = L-asparagine + L-glutamate + AMP + diphosphate + H(+)</text>
        <dbReference type="Rhea" id="RHEA:12228"/>
        <dbReference type="ChEBI" id="CHEBI:15377"/>
        <dbReference type="ChEBI" id="CHEBI:15378"/>
        <dbReference type="ChEBI" id="CHEBI:29985"/>
        <dbReference type="ChEBI" id="CHEBI:29991"/>
        <dbReference type="ChEBI" id="CHEBI:30616"/>
        <dbReference type="ChEBI" id="CHEBI:33019"/>
        <dbReference type="ChEBI" id="CHEBI:58048"/>
        <dbReference type="ChEBI" id="CHEBI:58359"/>
        <dbReference type="ChEBI" id="CHEBI:456215"/>
        <dbReference type="EC" id="6.3.5.4"/>
    </reaction>
</comment>
<evidence type="ECO:0000256" key="5">
    <source>
        <dbReference type="ARBA" id="ARBA00048741"/>
    </source>
</evidence>
<evidence type="ECO:0000256" key="1">
    <source>
        <dbReference type="ARBA" id="ARBA00005187"/>
    </source>
</evidence>
<dbReference type="RefSeq" id="WP_404749949.1">
    <property type="nucleotide sequence ID" value="NZ_JBJDQH010000726.1"/>
</dbReference>
<sequence>MCGITGWVAFDHDLRTELPTVEAMTETMACRGPDGRGTHVEEHAALGHRRLAIIDLPGGSQPMGVPTPHGTVSIVYAGETYNFAELRSELAARGHFFTTRSDTEVVLRGYLEWGESVAERLNGMYAFAVWDAREHKLVMIRDRAGIKPFYYYETDDGVLFGSEPKAILANPLAAPVVGLDGLREIFSFAKTPGHAVWQGMKELRPGHLAVVDRNGLREQAYWRLEAVEHTDDQAATVAHVRE</sequence>
<reference evidence="7 8" key="1">
    <citation type="submission" date="2024-11" db="EMBL/GenBank/DDBJ databases">
        <title>The Natural Products Discovery Center: Release of the First 8490 Sequenced Strains for Exploring Actinobacteria Biosynthetic Diversity.</title>
        <authorList>
            <person name="Kalkreuter E."/>
            <person name="Kautsar S.A."/>
            <person name="Yang D."/>
            <person name="Bader C.D."/>
            <person name="Teijaro C.N."/>
            <person name="Fluegel L."/>
            <person name="Davis C.M."/>
            <person name="Simpson J.R."/>
            <person name="Lauterbach L."/>
            <person name="Steele A.D."/>
            <person name="Gui C."/>
            <person name="Meng S."/>
            <person name="Li G."/>
            <person name="Viehrig K."/>
            <person name="Ye F."/>
            <person name="Su P."/>
            <person name="Kiefer A.F."/>
            <person name="Nichols A."/>
            <person name="Cepeda A.J."/>
            <person name="Yan W."/>
            <person name="Fan B."/>
            <person name="Jiang Y."/>
            <person name="Adhikari A."/>
            <person name="Zheng C.-J."/>
            <person name="Schuster L."/>
            <person name="Cowan T.M."/>
            <person name="Smanski M.J."/>
            <person name="Chevrette M.G."/>
            <person name="De Carvalho L.P.S."/>
            <person name="Shen B."/>
        </authorList>
    </citation>
    <scope>NUCLEOTIDE SEQUENCE [LARGE SCALE GENOMIC DNA]</scope>
    <source>
        <strain evidence="7 8">NPDC020863</strain>
    </source>
</reference>
<evidence type="ECO:0000256" key="4">
    <source>
        <dbReference type="ARBA" id="ARBA00022888"/>
    </source>
</evidence>
<dbReference type="InterPro" id="IPR029055">
    <property type="entry name" value="Ntn_hydrolases_N"/>
</dbReference>
<keyword evidence="4" id="KW-0028">Amino-acid biosynthesis</keyword>
<dbReference type="InterPro" id="IPR033738">
    <property type="entry name" value="AsnB_N"/>
</dbReference>
<dbReference type="EMBL" id="JBJDQH010000726">
    <property type="protein sequence ID" value="MFK4274443.1"/>
    <property type="molecule type" value="Genomic_DNA"/>
</dbReference>
<dbReference type="EC" id="6.3.5.4" evidence="3"/>
<comment type="pathway">
    <text evidence="1">Amino-acid biosynthesis; L-asparagine biosynthesis; L-asparagine from L-aspartate (L-Gln route): step 1/1.</text>
</comment>
<evidence type="ECO:0000313" key="7">
    <source>
        <dbReference type="EMBL" id="MFK4274443.1"/>
    </source>
</evidence>
<evidence type="ECO:0000259" key="6">
    <source>
        <dbReference type="PROSITE" id="PS51278"/>
    </source>
</evidence>
<evidence type="ECO:0000256" key="2">
    <source>
        <dbReference type="ARBA" id="ARBA00005752"/>
    </source>
</evidence>
<dbReference type="PROSITE" id="PS51278">
    <property type="entry name" value="GATASE_TYPE_2"/>
    <property type="match status" value="1"/>
</dbReference>
<gene>
    <name evidence="7" type="ORF">ACI2L5_57900</name>
</gene>
<proteinExistence type="inferred from homology"/>
<dbReference type="InterPro" id="IPR051786">
    <property type="entry name" value="ASN_synthetase/amidase"/>
</dbReference>
<keyword evidence="4" id="KW-0061">Asparagine biosynthesis</keyword>
<dbReference type="PANTHER" id="PTHR43284:SF1">
    <property type="entry name" value="ASPARAGINE SYNTHETASE"/>
    <property type="match status" value="1"/>
</dbReference>
<dbReference type="PANTHER" id="PTHR43284">
    <property type="entry name" value="ASPARAGINE SYNTHETASE (GLUTAMINE-HYDROLYZING)"/>
    <property type="match status" value="1"/>
</dbReference>
<feature type="domain" description="Glutamine amidotransferase type-2" evidence="6">
    <location>
        <begin position="2"/>
        <end position="214"/>
    </location>
</feature>
<organism evidence="7 8">
    <name type="scientific">Streptomyces milbemycinicus</name>
    <dbReference type="NCBI Taxonomy" id="476552"/>
    <lineage>
        <taxon>Bacteria</taxon>
        <taxon>Bacillati</taxon>
        <taxon>Actinomycetota</taxon>
        <taxon>Actinomycetes</taxon>
        <taxon>Kitasatosporales</taxon>
        <taxon>Streptomycetaceae</taxon>
        <taxon>Streptomyces</taxon>
    </lineage>
</organism>
<keyword evidence="8" id="KW-1185">Reference proteome</keyword>
<dbReference type="Pfam" id="PF13537">
    <property type="entry name" value="GATase_7"/>
    <property type="match status" value="1"/>
</dbReference>
<evidence type="ECO:0000256" key="3">
    <source>
        <dbReference type="ARBA" id="ARBA00012737"/>
    </source>
</evidence>